<name>A0ABS2CQR2_9MICO</name>
<dbReference type="PANTHER" id="PTHR38434">
    <property type="entry name" value="BLL2549 PROTEIN"/>
    <property type="match status" value="1"/>
</dbReference>
<evidence type="ECO:0000313" key="3">
    <source>
        <dbReference type="EMBL" id="MBM6402232.1"/>
    </source>
</evidence>
<dbReference type="InterPro" id="IPR019286">
    <property type="entry name" value="DUF2339_TM"/>
</dbReference>
<feature type="transmembrane region" description="Helical" evidence="2">
    <location>
        <begin position="521"/>
        <end position="543"/>
    </location>
</feature>
<feature type="transmembrane region" description="Helical" evidence="2">
    <location>
        <begin position="430"/>
        <end position="449"/>
    </location>
</feature>
<feature type="region of interest" description="Disordered" evidence="1">
    <location>
        <begin position="42"/>
        <end position="74"/>
    </location>
</feature>
<feature type="transmembrane region" description="Helical" evidence="2">
    <location>
        <begin position="555"/>
        <end position="576"/>
    </location>
</feature>
<feature type="transmembrane region" description="Helical" evidence="2">
    <location>
        <begin position="135"/>
        <end position="155"/>
    </location>
</feature>
<proteinExistence type="predicted"/>
<feature type="transmembrane region" description="Helical" evidence="2">
    <location>
        <begin position="488"/>
        <end position="509"/>
    </location>
</feature>
<protein>
    <submittedName>
        <fullName evidence="3">DUF2339 domain-containing protein</fullName>
    </submittedName>
</protein>
<feature type="transmembrane region" description="Helical" evidence="2">
    <location>
        <begin position="198"/>
        <end position="221"/>
    </location>
</feature>
<reference evidence="3" key="1">
    <citation type="submission" date="2021-02" db="EMBL/GenBank/DDBJ databases">
        <title>Phycicoccus sp. MQZ13P-5T, whole genome shotgun sequence.</title>
        <authorList>
            <person name="Tuo L."/>
        </authorList>
    </citation>
    <scope>NUCLEOTIDE SEQUENCE</scope>
    <source>
        <strain evidence="3">MQZ13P-5</strain>
    </source>
</reference>
<feature type="transmembrane region" description="Helical" evidence="2">
    <location>
        <begin position="324"/>
        <end position="345"/>
    </location>
</feature>
<dbReference type="RefSeq" id="WP_204132695.1">
    <property type="nucleotide sequence ID" value="NZ_JAFDVD010000022.1"/>
</dbReference>
<feature type="transmembrane region" description="Helical" evidence="2">
    <location>
        <begin position="297"/>
        <end position="318"/>
    </location>
</feature>
<feature type="transmembrane region" description="Helical" evidence="2">
    <location>
        <begin position="227"/>
        <end position="244"/>
    </location>
</feature>
<keyword evidence="2" id="KW-1133">Transmembrane helix</keyword>
<organism evidence="3 4">
    <name type="scientific">Phycicoccus sonneratiae</name>
    <dbReference type="NCBI Taxonomy" id="2807628"/>
    <lineage>
        <taxon>Bacteria</taxon>
        <taxon>Bacillati</taxon>
        <taxon>Actinomycetota</taxon>
        <taxon>Actinomycetes</taxon>
        <taxon>Micrococcales</taxon>
        <taxon>Intrasporangiaceae</taxon>
        <taxon>Phycicoccus</taxon>
    </lineage>
</organism>
<accession>A0ABS2CQR2</accession>
<evidence type="ECO:0000313" key="4">
    <source>
        <dbReference type="Proteomes" id="UP001430172"/>
    </source>
</evidence>
<dbReference type="PANTHER" id="PTHR38434:SF1">
    <property type="entry name" value="BLL2549 PROTEIN"/>
    <property type="match status" value="1"/>
</dbReference>
<evidence type="ECO:0000256" key="1">
    <source>
        <dbReference type="SAM" id="MobiDB-lite"/>
    </source>
</evidence>
<keyword evidence="2" id="KW-0812">Transmembrane</keyword>
<dbReference type="Proteomes" id="UP001430172">
    <property type="component" value="Unassembled WGS sequence"/>
</dbReference>
<feature type="transmembrane region" description="Helical" evidence="2">
    <location>
        <begin position="407"/>
        <end position="424"/>
    </location>
</feature>
<feature type="transmembrane region" description="Helical" evidence="2">
    <location>
        <begin position="456"/>
        <end position="476"/>
    </location>
</feature>
<dbReference type="EMBL" id="JAFDVD010000022">
    <property type="protein sequence ID" value="MBM6402232.1"/>
    <property type="molecule type" value="Genomic_DNA"/>
</dbReference>
<keyword evidence="2" id="KW-0472">Membrane</keyword>
<sequence length="646" mass="63752">MTQRDDVARLEREFADAMQRMYSVGNGLARMRAELERGAVTPMAGTTPAAAVRPSTARVPSAGPAAPPQPAGQPAAGVPVVVGAVPQGGATPATAWAGSVRGGTGPVPTGGGIGGLLPAEPTPPWYRREGAVTRVLAVSGAVVTLSGVAMLLVLAVRHGWFGPGARVTAGAFLAAVLGGLGVRGGAHERGLGSPVGSAPVALVATGAAAAYLDVVAVTAYYGWIPPVLGLVLCTAVAVAGLAVARRWRSELLAVLMVAGAGALSPVVAGEAGWLLSAVLGVLAVAGWWAGGDRSVPLLTVSRSLPVSVSLLAGAGLATGRDGRVALLVVALVVLLATLATSAVSVRRDGGDVASSAALALVLVGALAVDTAQGGTLATVAHVAVAGVLLLGATVLGRSPVGPVAPHLVVTAGVGGAVSAVLAVVSGAPDGFVGTGLLLLALAHLAVAGVTRSRISLGIGSGVAALALLAWVQHPFAVVSVDLASRHDLPVAFVDSVLAGGVVALAWWATASVRGVPTEVRLVAQVIAWVVGLASTATALVSAGTLAGERFAAPELGFTAGHAVATVTWMAAAAALLLHSLDRPGDSDLALRSGLLLSAVAVAKLFLFDLAALDGVLRSVAFIATGLLLLATGSRYARAWERSRPGT</sequence>
<feature type="transmembrane region" description="Helical" evidence="2">
    <location>
        <begin position="619"/>
        <end position="636"/>
    </location>
</feature>
<feature type="transmembrane region" description="Helical" evidence="2">
    <location>
        <begin position="352"/>
        <end position="368"/>
    </location>
</feature>
<feature type="transmembrane region" description="Helical" evidence="2">
    <location>
        <begin position="374"/>
        <end position="395"/>
    </location>
</feature>
<feature type="transmembrane region" description="Helical" evidence="2">
    <location>
        <begin position="273"/>
        <end position="290"/>
    </location>
</feature>
<feature type="transmembrane region" description="Helical" evidence="2">
    <location>
        <begin position="588"/>
        <end position="607"/>
    </location>
</feature>
<feature type="transmembrane region" description="Helical" evidence="2">
    <location>
        <begin position="251"/>
        <end position="267"/>
    </location>
</feature>
<comment type="caution">
    <text evidence="3">The sequence shown here is derived from an EMBL/GenBank/DDBJ whole genome shotgun (WGS) entry which is preliminary data.</text>
</comment>
<feature type="transmembrane region" description="Helical" evidence="2">
    <location>
        <begin position="167"/>
        <end position="186"/>
    </location>
</feature>
<gene>
    <name evidence="3" type="ORF">JQN70_17690</name>
</gene>
<keyword evidence="4" id="KW-1185">Reference proteome</keyword>
<evidence type="ECO:0000256" key="2">
    <source>
        <dbReference type="SAM" id="Phobius"/>
    </source>
</evidence>